<dbReference type="InterPro" id="IPR036291">
    <property type="entry name" value="NAD(P)-bd_dom_sf"/>
</dbReference>
<dbReference type="PRINTS" id="PR00081">
    <property type="entry name" value="GDHRDH"/>
</dbReference>
<evidence type="ECO:0000313" key="6">
    <source>
        <dbReference type="Proteomes" id="UP001571476"/>
    </source>
</evidence>
<dbReference type="GO" id="GO:0016491">
    <property type="term" value="F:oxidoreductase activity"/>
    <property type="evidence" value="ECO:0007669"/>
    <property type="project" value="UniProtKB-KW"/>
</dbReference>
<dbReference type="PANTHER" id="PTHR43639">
    <property type="entry name" value="OXIDOREDUCTASE, SHORT-CHAIN DEHYDROGENASE/REDUCTASE FAMILY (AFU_ORTHOLOGUE AFUA_5G02870)"/>
    <property type="match status" value="1"/>
</dbReference>
<feature type="domain" description="Ketoreductase" evidence="4">
    <location>
        <begin position="7"/>
        <end position="174"/>
    </location>
</feature>
<dbReference type="PRINTS" id="PR00080">
    <property type="entry name" value="SDRFAMILY"/>
</dbReference>
<dbReference type="Gene3D" id="3.40.50.720">
    <property type="entry name" value="NAD(P)-binding Rossmann-like Domain"/>
    <property type="match status" value="1"/>
</dbReference>
<gene>
    <name evidence="5" type="ORF">ACEG43_25730</name>
</gene>
<keyword evidence="2 5" id="KW-0560">Oxidoreductase</keyword>
<evidence type="ECO:0000259" key="4">
    <source>
        <dbReference type="SMART" id="SM00822"/>
    </source>
</evidence>
<dbReference type="InterPro" id="IPR057326">
    <property type="entry name" value="KR_dom"/>
</dbReference>
<reference evidence="5 6" key="1">
    <citation type="submission" date="2024-08" db="EMBL/GenBank/DDBJ databases">
        <title>Genome sequence of Streptomyces aureus CACIA-1.46HGO.</title>
        <authorList>
            <person name="Evangelista-Martinez Z."/>
        </authorList>
    </citation>
    <scope>NUCLEOTIDE SEQUENCE [LARGE SCALE GENOMIC DNA]</scope>
    <source>
        <strain evidence="5 6">CACIA-1.46HGO</strain>
    </source>
</reference>
<evidence type="ECO:0000256" key="3">
    <source>
        <dbReference type="SAM" id="MobiDB-lite"/>
    </source>
</evidence>
<dbReference type="Proteomes" id="UP001571476">
    <property type="component" value="Unassembled WGS sequence"/>
</dbReference>
<dbReference type="InterPro" id="IPR020904">
    <property type="entry name" value="Sc_DH/Rdtase_CS"/>
</dbReference>
<dbReference type="PROSITE" id="PS00061">
    <property type="entry name" value="ADH_SHORT"/>
    <property type="match status" value="1"/>
</dbReference>
<dbReference type="PANTHER" id="PTHR43639:SF1">
    <property type="entry name" value="SHORT-CHAIN DEHYDROGENASE_REDUCTASE FAMILY PROTEIN"/>
    <property type="match status" value="1"/>
</dbReference>
<dbReference type="EMBL" id="JBGOSP010000013">
    <property type="protein sequence ID" value="MFA3839533.1"/>
    <property type="molecule type" value="Genomic_DNA"/>
</dbReference>
<sequence>MSESAPGRVLVSGGTSAIGASVVRLLAGRGAQVIFTGRDKTRADVLADETGAAFVAAEARDAAQVRAAAAHAVENLGGLDALVLATGVLHLGPLASTSDAAWDHLVDVNLKSAFAWSTACLPALRASSGSIVAIASAAAVWPDTAAPAYAVTKRALLALTQMLAAEAAPDVRVNAVCPGDTAAGMTATVTPGRSPASDGELPRPPLGRHIEPEDVAQAVGFFLSDSASLCTGQFLCVDGGTRGAHRS</sequence>
<dbReference type="CDD" id="cd05233">
    <property type="entry name" value="SDR_c"/>
    <property type="match status" value="1"/>
</dbReference>
<evidence type="ECO:0000256" key="2">
    <source>
        <dbReference type="ARBA" id="ARBA00023002"/>
    </source>
</evidence>
<name>A0ABV4SRE8_9ACTN</name>
<keyword evidence="6" id="KW-1185">Reference proteome</keyword>
<dbReference type="SMART" id="SM00822">
    <property type="entry name" value="PKS_KR"/>
    <property type="match status" value="1"/>
</dbReference>
<comment type="similarity">
    <text evidence="1">Belongs to the short-chain dehydrogenases/reductases (SDR) family.</text>
</comment>
<accession>A0ABV4SRE8</accession>
<dbReference type="RefSeq" id="WP_372564319.1">
    <property type="nucleotide sequence ID" value="NZ_JBGOSP010000013.1"/>
</dbReference>
<proteinExistence type="inferred from homology"/>
<organism evidence="5 6">
    <name type="scientific">Streptomyces aureus</name>
    <dbReference type="NCBI Taxonomy" id="193461"/>
    <lineage>
        <taxon>Bacteria</taxon>
        <taxon>Bacillati</taxon>
        <taxon>Actinomycetota</taxon>
        <taxon>Actinomycetes</taxon>
        <taxon>Kitasatosporales</taxon>
        <taxon>Streptomycetaceae</taxon>
        <taxon>Streptomyces</taxon>
    </lineage>
</organism>
<dbReference type="Pfam" id="PF13561">
    <property type="entry name" value="adh_short_C2"/>
    <property type="match status" value="1"/>
</dbReference>
<protein>
    <submittedName>
        <fullName evidence="5">SDR family NAD(P)-dependent oxidoreductase</fullName>
        <ecNumber evidence="5">1.1.1.-</ecNumber>
    </submittedName>
</protein>
<comment type="caution">
    <text evidence="5">The sequence shown here is derived from an EMBL/GenBank/DDBJ whole genome shotgun (WGS) entry which is preliminary data.</text>
</comment>
<feature type="region of interest" description="Disordered" evidence="3">
    <location>
        <begin position="186"/>
        <end position="209"/>
    </location>
</feature>
<evidence type="ECO:0000256" key="1">
    <source>
        <dbReference type="ARBA" id="ARBA00006484"/>
    </source>
</evidence>
<dbReference type="InterPro" id="IPR002347">
    <property type="entry name" value="SDR_fam"/>
</dbReference>
<dbReference type="SUPFAM" id="SSF51735">
    <property type="entry name" value="NAD(P)-binding Rossmann-fold domains"/>
    <property type="match status" value="1"/>
</dbReference>
<dbReference type="EC" id="1.1.1.-" evidence="5"/>
<evidence type="ECO:0000313" key="5">
    <source>
        <dbReference type="EMBL" id="MFA3839533.1"/>
    </source>
</evidence>